<evidence type="ECO:0000313" key="12">
    <source>
        <dbReference type="Proteomes" id="UP000077271"/>
    </source>
</evidence>
<keyword evidence="3" id="KW-0378">Hydrolase</keyword>
<evidence type="ECO:0000256" key="1">
    <source>
        <dbReference type="ARBA" id="ARBA00010518"/>
    </source>
</evidence>
<dbReference type="FunFam" id="3.40.50.40:FF:000003">
    <property type="entry name" value="L-asparaginase 2"/>
    <property type="match status" value="1"/>
</dbReference>
<dbReference type="CDD" id="cd08964">
    <property type="entry name" value="L-asparaginase_II"/>
    <property type="match status" value="1"/>
</dbReference>
<dbReference type="FunFam" id="3.40.50.1170:FF:000001">
    <property type="entry name" value="L-asparaginase 2"/>
    <property type="match status" value="1"/>
</dbReference>
<dbReference type="PANTHER" id="PTHR11707">
    <property type="entry name" value="L-ASPARAGINASE"/>
    <property type="match status" value="1"/>
</dbReference>
<dbReference type="SMART" id="SM00870">
    <property type="entry name" value="Asparaginase"/>
    <property type="match status" value="1"/>
</dbReference>
<dbReference type="PROSITE" id="PS51732">
    <property type="entry name" value="ASN_GLN_ASE_3"/>
    <property type="match status" value="1"/>
</dbReference>
<dbReference type="InterPro" id="IPR006034">
    <property type="entry name" value="Asparaginase/glutaminase-like"/>
</dbReference>
<dbReference type="InterPro" id="IPR004550">
    <property type="entry name" value="AsnASE_II"/>
</dbReference>
<gene>
    <name evidence="9" type="ORF">AWH48_04360</name>
    <name evidence="10" type="ORF">AWH49_05830</name>
</gene>
<evidence type="ECO:0000256" key="5">
    <source>
        <dbReference type="PIRSR" id="PIRSR001220-2"/>
    </source>
</evidence>
<dbReference type="InterPro" id="IPR040919">
    <property type="entry name" value="Asparaginase_C"/>
</dbReference>
<dbReference type="InterPro" id="IPR027475">
    <property type="entry name" value="Asparaginase/glutaminase_AS2"/>
</dbReference>
<feature type="active site" description="O-isoaspartyl threonine intermediate" evidence="4">
    <location>
        <position position="14"/>
    </location>
</feature>
<reference evidence="11 12" key="1">
    <citation type="submission" date="2016-01" db="EMBL/GenBank/DDBJ databases">
        <title>Investigation of taxonomic status of Bacillus aminovorans.</title>
        <authorList>
            <person name="Verma A."/>
            <person name="Pal Y."/>
            <person name="Krishnamurthi S."/>
        </authorList>
    </citation>
    <scope>NUCLEOTIDE SEQUENCE [LARGE SCALE GENOMIC DNA]</scope>
    <source>
        <strain evidence="10 11">DSM 1314</strain>
        <strain evidence="9 12">DSM 4337</strain>
    </source>
</reference>
<dbReference type="Gene3D" id="3.40.50.1170">
    <property type="entry name" value="L-asparaginase, N-terminal domain"/>
    <property type="match status" value="1"/>
</dbReference>
<evidence type="ECO:0000256" key="3">
    <source>
        <dbReference type="ARBA" id="ARBA00022801"/>
    </source>
</evidence>
<comment type="similarity">
    <text evidence="1">Belongs to the asparaginase 1 family.</text>
</comment>
<dbReference type="SUPFAM" id="SSF53774">
    <property type="entry name" value="Glutaminase/Asparaginase"/>
    <property type="match status" value="1"/>
</dbReference>
<evidence type="ECO:0000313" key="10">
    <source>
        <dbReference type="EMBL" id="OAH58207.1"/>
    </source>
</evidence>
<dbReference type="Proteomes" id="UP000076935">
    <property type="component" value="Unassembled WGS sequence"/>
</dbReference>
<dbReference type="SFLD" id="SFLDS00057">
    <property type="entry name" value="Glutaminase/Asparaginase"/>
    <property type="match status" value="1"/>
</dbReference>
<sequence length="317" mass="33440">MSKKHILFIHTGGTISMKKHAETGGVELDGGNPIADVIEIPDVDAVYTVKEPFQIPSPHMTVNEMMTLKKLIEQTEADGVVVTHGTDTMEETAYFLDLTLSVDIPVVITGAMRSSNEIGADGLSNLIAAVKTAVSDQSANKGVLVVMNETIHSAQYVTKSHSSNLNAFQSFDAGPIGSVLKTGAHFFSTPAASETFDIGSIDFTIPLLKAYIGMDDVLIKQLSHCDGVVIEALGQGNLPPAAAQAVIQLIESGVPVVIASRCVSGIVQPVYSYEGGGRTLKEAGALFAGGLNGQKARLKLLTALSSGRKEELPYIFA</sequence>
<dbReference type="EMBL" id="LQWY01000073">
    <property type="protein sequence ID" value="OAH58207.1"/>
    <property type="molecule type" value="Genomic_DNA"/>
</dbReference>
<evidence type="ECO:0000256" key="4">
    <source>
        <dbReference type="PIRSR" id="PIRSR001220-1"/>
    </source>
</evidence>
<accession>A0A177KYF4</accession>
<feature type="active site" evidence="6">
    <location>
        <position position="86"/>
    </location>
</feature>
<feature type="domain" description="L-asparaginase N-terminal" evidence="7">
    <location>
        <begin position="5"/>
        <end position="189"/>
    </location>
</feature>
<dbReference type="PIRSF" id="PIRSF001220">
    <property type="entry name" value="L-ASNase_gatD"/>
    <property type="match status" value="1"/>
</dbReference>
<dbReference type="Proteomes" id="UP000077271">
    <property type="component" value="Unassembled WGS sequence"/>
</dbReference>
<dbReference type="PIRSF" id="PIRSF500176">
    <property type="entry name" value="L_ASNase"/>
    <property type="match status" value="1"/>
</dbReference>
<evidence type="ECO:0000313" key="9">
    <source>
        <dbReference type="EMBL" id="OAH55915.1"/>
    </source>
</evidence>
<dbReference type="InterPro" id="IPR027473">
    <property type="entry name" value="L-asparaginase_C"/>
</dbReference>
<dbReference type="PRINTS" id="PR00139">
    <property type="entry name" value="ASNGLNASE"/>
</dbReference>
<dbReference type="PROSITE" id="PS00917">
    <property type="entry name" value="ASN_GLN_ASE_2"/>
    <property type="match status" value="1"/>
</dbReference>
<evidence type="ECO:0000259" key="7">
    <source>
        <dbReference type="Pfam" id="PF00710"/>
    </source>
</evidence>
<feature type="binding site" evidence="5">
    <location>
        <position position="57"/>
    </location>
    <ligand>
        <name>substrate</name>
    </ligand>
</feature>
<comment type="caution">
    <text evidence="10">The sequence shown here is derived from an EMBL/GenBank/DDBJ whole genome shotgun (WGS) entry which is preliminary data.</text>
</comment>
<dbReference type="Gene3D" id="3.40.50.40">
    <property type="match status" value="1"/>
</dbReference>
<dbReference type="EMBL" id="LQWZ01000023">
    <property type="protein sequence ID" value="OAH55915.1"/>
    <property type="molecule type" value="Genomic_DNA"/>
</dbReference>
<comment type="subunit">
    <text evidence="2">Homotetramer.</text>
</comment>
<dbReference type="OrthoDB" id="9788068at2"/>
<name>A0A177KYF4_9BACI</name>
<dbReference type="GO" id="GO:0006528">
    <property type="term" value="P:asparagine metabolic process"/>
    <property type="evidence" value="ECO:0007669"/>
    <property type="project" value="InterPro"/>
</dbReference>
<proteinExistence type="inferred from homology"/>
<evidence type="ECO:0000259" key="8">
    <source>
        <dbReference type="Pfam" id="PF17763"/>
    </source>
</evidence>
<feature type="binding site" evidence="5">
    <location>
        <begin position="86"/>
        <end position="87"/>
    </location>
    <ligand>
        <name>substrate</name>
    </ligand>
</feature>
<dbReference type="Pfam" id="PF17763">
    <property type="entry name" value="Asparaginase_C"/>
    <property type="match status" value="1"/>
</dbReference>
<dbReference type="Pfam" id="PF00710">
    <property type="entry name" value="Asparaginase"/>
    <property type="match status" value="1"/>
</dbReference>
<organism evidence="10 11">
    <name type="scientific">Domibacillus aminovorans</name>
    <dbReference type="NCBI Taxonomy" id="29332"/>
    <lineage>
        <taxon>Bacteria</taxon>
        <taxon>Bacillati</taxon>
        <taxon>Bacillota</taxon>
        <taxon>Bacilli</taxon>
        <taxon>Bacillales</taxon>
        <taxon>Bacillaceae</taxon>
        <taxon>Domibacillus</taxon>
    </lineage>
</organism>
<dbReference type="InterPro" id="IPR037152">
    <property type="entry name" value="L-asparaginase_N_sf"/>
</dbReference>
<evidence type="ECO:0000256" key="2">
    <source>
        <dbReference type="ARBA" id="ARBA00011881"/>
    </source>
</evidence>
<protein>
    <submittedName>
        <fullName evidence="10">L-asparaginase</fullName>
    </submittedName>
</protein>
<dbReference type="RefSeq" id="WP_063966879.1">
    <property type="nucleotide sequence ID" value="NZ_JBCNAN010000021.1"/>
</dbReference>
<dbReference type="STRING" id="29332.AWH48_04360"/>
<dbReference type="InterPro" id="IPR036152">
    <property type="entry name" value="Asp/glu_Ase-like_sf"/>
</dbReference>
<dbReference type="PANTHER" id="PTHR11707:SF28">
    <property type="entry name" value="60 KDA LYSOPHOSPHOLIPASE"/>
    <property type="match status" value="1"/>
</dbReference>
<keyword evidence="11" id="KW-1185">Reference proteome</keyword>
<dbReference type="GO" id="GO:0004067">
    <property type="term" value="F:asparaginase activity"/>
    <property type="evidence" value="ECO:0007669"/>
    <property type="project" value="UniProtKB-UniRule"/>
</dbReference>
<feature type="domain" description="Asparaginase/glutaminase C-terminal" evidence="8">
    <location>
        <begin position="206"/>
        <end position="310"/>
    </location>
</feature>
<evidence type="ECO:0000256" key="6">
    <source>
        <dbReference type="PROSITE-ProRule" id="PRU10100"/>
    </source>
</evidence>
<dbReference type="InterPro" id="IPR027474">
    <property type="entry name" value="L-asparaginase_N"/>
</dbReference>
<evidence type="ECO:0000313" key="11">
    <source>
        <dbReference type="Proteomes" id="UP000076935"/>
    </source>
</evidence>
<dbReference type="AlphaFoldDB" id="A0A177KYF4"/>